<dbReference type="SMART" id="SM00180">
    <property type="entry name" value="EGF_Lam"/>
    <property type="match status" value="2"/>
</dbReference>
<dbReference type="PANTHER" id="PTHR15036">
    <property type="entry name" value="PIKACHURIN-LIKE PROTEIN"/>
    <property type="match status" value="1"/>
</dbReference>
<dbReference type="GeneTree" id="ENSGT00940000155638"/>
<dbReference type="InterPro" id="IPR002049">
    <property type="entry name" value="LE_dom"/>
</dbReference>
<keyword evidence="3" id="KW-0272">Extracellular matrix</keyword>
<dbReference type="CDD" id="cd00110">
    <property type="entry name" value="LamG"/>
    <property type="match status" value="5"/>
</dbReference>
<keyword evidence="7" id="KW-0130">Cell adhesion</keyword>
<reference evidence="16" key="1">
    <citation type="journal article" date="2010" name="Science">
        <title>The genome of the Western clawed frog Xenopus tropicalis.</title>
        <authorList>
            <person name="Hellsten U."/>
            <person name="Harland R.M."/>
            <person name="Gilchrist M.J."/>
            <person name="Hendrix D."/>
            <person name="Jurka J."/>
            <person name="Kapitonov V."/>
            <person name="Ovcharenko I."/>
            <person name="Putnam N.H."/>
            <person name="Shu S."/>
            <person name="Taher L."/>
            <person name="Blitz I.L."/>
            <person name="Blumberg B."/>
            <person name="Dichmann D.S."/>
            <person name="Dubchak I."/>
            <person name="Amaya E."/>
            <person name="Detter J.C."/>
            <person name="Fletcher R."/>
            <person name="Gerhard D.S."/>
            <person name="Goodstein D."/>
            <person name="Graves T."/>
            <person name="Grigoriev I.V."/>
            <person name="Grimwood J."/>
            <person name="Kawashima T."/>
            <person name="Lindquist E."/>
            <person name="Lucas S.M."/>
            <person name="Mead P.E."/>
            <person name="Mitros T."/>
            <person name="Ogino H."/>
            <person name="Ohta Y."/>
            <person name="Poliakov A.V."/>
            <person name="Pollet N."/>
            <person name="Robert J."/>
            <person name="Salamov A."/>
            <person name="Sater A.K."/>
            <person name="Schmutz J."/>
            <person name="Terry A."/>
            <person name="Vize P.D."/>
            <person name="Warren W.C."/>
            <person name="Wells D."/>
            <person name="Wills A."/>
            <person name="Wilson R.K."/>
            <person name="Zimmerman L.B."/>
            <person name="Zorn A.M."/>
            <person name="Grainger R."/>
            <person name="Grammer T."/>
            <person name="Khokha M.K."/>
            <person name="Richardson P.M."/>
            <person name="Rokhsar D.S."/>
        </authorList>
    </citation>
    <scope>NUCLEOTIDE SEQUENCE [LARGE SCALE GENOMIC DNA]</scope>
    <source>
        <strain evidence="16">Nigerian</strain>
    </source>
</reference>
<name>F6VPX6_XENTR</name>
<dbReference type="Pfam" id="PF06009">
    <property type="entry name" value="Laminin_II"/>
    <property type="match status" value="1"/>
</dbReference>
<feature type="disulfide bond" evidence="11">
    <location>
        <begin position="139"/>
        <end position="148"/>
    </location>
</feature>
<evidence type="ECO:0000259" key="15">
    <source>
        <dbReference type="PROSITE" id="PS50027"/>
    </source>
</evidence>
<dbReference type="Bgee" id="ENSXETG00000015102">
    <property type="expression patterns" value="Expressed in testis and 6 other cell types or tissues"/>
</dbReference>
<dbReference type="PANTHER" id="PTHR15036:SF34">
    <property type="entry name" value="LAMININ SUBUNIT ALPHA-3"/>
    <property type="match status" value="1"/>
</dbReference>
<feature type="coiled-coil region" evidence="12">
    <location>
        <begin position="703"/>
        <end position="760"/>
    </location>
</feature>
<dbReference type="GO" id="GO:0005102">
    <property type="term" value="F:signaling receptor binding"/>
    <property type="evidence" value="ECO:0007669"/>
    <property type="project" value="InterPro"/>
</dbReference>
<dbReference type="GO" id="GO:0007155">
    <property type="term" value="P:cell adhesion"/>
    <property type="evidence" value="ECO:0007669"/>
    <property type="project" value="UniProtKB-KW"/>
</dbReference>
<dbReference type="GO" id="GO:0045995">
    <property type="term" value="P:regulation of embryonic development"/>
    <property type="evidence" value="ECO:0007669"/>
    <property type="project" value="InterPro"/>
</dbReference>
<evidence type="ECO:0000256" key="8">
    <source>
        <dbReference type="ARBA" id="ARBA00023157"/>
    </source>
</evidence>
<dbReference type="Xenbase" id="XB-GENE-984634">
    <property type="gene designation" value="lama3"/>
</dbReference>
<feature type="chain" id="PRO_5030169573" evidence="13">
    <location>
        <begin position="17"/>
        <end position="1715"/>
    </location>
</feature>
<feature type="domain" description="Laminin EGF-like" evidence="15">
    <location>
        <begin position="113"/>
        <end position="168"/>
    </location>
</feature>
<comment type="subcellular location">
    <subcellularLocation>
        <location evidence="1">Secreted</location>
        <location evidence="1">Extracellular space</location>
        <location evidence="1">Extracellular matrix</location>
        <location evidence="1">Basement membrane</location>
    </subcellularLocation>
</comment>
<dbReference type="CDD" id="cd00055">
    <property type="entry name" value="EGF_Lam"/>
    <property type="match status" value="2"/>
</dbReference>
<dbReference type="PROSITE" id="PS50025">
    <property type="entry name" value="LAM_G_DOMAIN"/>
    <property type="match status" value="4"/>
</dbReference>
<feature type="domain" description="Laminin G" evidence="14">
    <location>
        <begin position="1367"/>
        <end position="1533"/>
    </location>
</feature>
<feature type="domain" description="Laminin G" evidence="14">
    <location>
        <begin position="1151"/>
        <end position="1309"/>
    </location>
</feature>
<dbReference type="Ensembl" id="ENSXETT00000033055">
    <property type="protein sequence ID" value="ENSXETP00000033055"/>
    <property type="gene ID" value="ENSXETG00000015102"/>
</dbReference>
<proteinExistence type="predicted"/>
<evidence type="ECO:0000256" key="5">
    <source>
        <dbReference type="ARBA" id="ARBA00022737"/>
    </source>
</evidence>
<evidence type="ECO:0000256" key="1">
    <source>
        <dbReference type="ARBA" id="ARBA00004302"/>
    </source>
</evidence>
<dbReference type="PROSITE" id="PS50027">
    <property type="entry name" value="EGF_LAM_2"/>
    <property type="match status" value="1"/>
</dbReference>
<dbReference type="GO" id="GO:0030334">
    <property type="term" value="P:regulation of cell migration"/>
    <property type="evidence" value="ECO:0007669"/>
    <property type="project" value="InterPro"/>
</dbReference>
<evidence type="ECO:0000256" key="6">
    <source>
        <dbReference type="ARBA" id="ARBA00022869"/>
    </source>
</evidence>
<dbReference type="InterPro" id="IPR010307">
    <property type="entry name" value="Laminin_dom_II"/>
</dbReference>
<evidence type="ECO:0000256" key="10">
    <source>
        <dbReference type="ARBA" id="ARBA00023292"/>
    </source>
</evidence>
<evidence type="ECO:0000256" key="2">
    <source>
        <dbReference type="ARBA" id="ARBA00022525"/>
    </source>
</evidence>
<dbReference type="SUPFAM" id="SSF57196">
    <property type="entry name" value="EGF/Laminin"/>
    <property type="match status" value="2"/>
</dbReference>
<accession>F6VPX6</accession>
<feature type="coiled-coil region" evidence="12">
    <location>
        <begin position="215"/>
        <end position="255"/>
    </location>
</feature>
<dbReference type="FunFam" id="2.60.120.200:FF:000056">
    <property type="entry name" value="Laminin subunit alpha 3"/>
    <property type="match status" value="1"/>
</dbReference>
<dbReference type="eggNOG" id="KOG1836">
    <property type="taxonomic scope" value="Eukaryota"/>
</dbReference>
<feature type="coiled-coil region" evidence="12">
    <location>
        <begin position="609"/>
        <end position="636"/>
    </location>
</feature>
<keyword evidence="8 11" id="KW-1015">Disulfide bond</keyword>
<dbReference type="Gene3D" id="2.10.25.10">
    <property type="entry name" value="Laminin"/>
    <property type="match status" value="2"/>
</dbReference>
<dbReference type="FunFam" id="2.60.120.200:FF:000092">
    <property type="entry name" value="Laminin subunit alpha 3"/>
    <property type="match status" value="1"/>
</dbReference>
<evidence type="ECO:0000313" key="16">
    <source>
        <dbReference type="Ensembl" id="ENSXETP00000033055"/>
    </source>
</evidence>
<dbReference type="Pfam" id="PF02210">
    <property type="entry name" value="Laminin_G_2"/>
    <property type="match status" value="4"/>
</dbReference>
<dbReference type="Pfam" id="PF06008">
    <property type="entry name" value="Laminin_I"/>
    <property type="match status" value="1"/>
</dbReference>
<keyword evidence="10 11" id="KW-0424">Laminin EGF-like domain</keyword>
<dbReference type="GO" id="GO:0005576">
    <property type="term" value="C:extracellular region"/>
    <property type="evidence" value="ECO:0007669"/>
    <property type="project" value="UniProtKB-ARBA"/>
</dbReference>
<dbReference type="GO" id="GO:0030155">
    <property type="term" value="P:regulation of cell adhesion"/>
    <property type="evidence" value="ECO:0007669"/>
    <property type="project" value="InterPro"/>
</dbReference>
<keyword evidence="9" id="KW-0325">Glycoprotein</keyword>
<dbReference type="SMART" id="SM00282">
    <property type="entry name" value="LamG"/>
    <property type="match status" value="5"/>
</dbReference>
<dbReference type="Pfam" id="PF00053">
    <property type="entry name" value="EGF_laminin"/>
    <property type="match status" value="1"/>
</dbReference>
<comment type="caution">
    <text evidence="11">Lacks conserved residue(s) required for the propagation of feature annotation.</text>
</comment>
<dbReference type="InterPro" id="IPR056863">
    <property type="entry name" value="LMN_ATRN_NET-like_EGF"/>
</dbReference>
<dbReference type="HOGENOM" id="CLU_000301_1_0_1"/>
<dbReference type="Pfam" id="PF24973">
    <property type="entry name" value="EGF_LMN_ATRN"/>
    <property type="match status" value="1"/>
</dbReference>
<dbReference type="FunFam" id="2.10.25.10:FF:000188">
    <property type="entry name" value="Laminin subunit gamma 2"/>
    <property type="match status" value="1"/>
</dbReference>
<feature type="coiled-coil region" evidence="12">
    <location>
        <begin position="361"/>
        <end position="541"/>
    </location>
</feature>
<dbReference type="FunFam" id="2.60.120.200:FF:000150">
    <property type="entry name" value="Laminin subunit alpha 5"/>
    <property type="match status" value="1"/>
</dbReference>
<dbReference type="InterPro" id="IPR013320">
    <property type="entry name" value="ConA-like_dom_sf"/>
</dbReference>
<keyword evidence="2" id="KW-0964">Secreted</keyword>
<gene>
    <name evidence="16" type="primary">lama3</name>
</gene>
<evidence type="ECO:0000256" key="13">
    <source>
        <dbReference type="SAM" id="SignalP"/>
    </source>
</evidence>
<evidence type="ECO:0000256" key="3">
    <source>
        <dbReference type="ARBA" id="ARBA00022530"/>
    </source>
</evidence>
<keyword evidence="12" id="KW-0175">Coiled coil</keyword>
<sequence length="1715" mass="189597">MLCLVFFFVGLGMSEAYGTQRRAEFLQIPSRINQQQHDLDIPSNKNCAPGHYRDNSGLFLGKCVPCMCNGHSNRCQDGSGICINCLHDTTGDYCEFCKEGYTGNATLGNCRLCPCPLSVPSNSFATGCVGTGRNMRCMCKPGYAGVSCERCAPGYYGNPLKFGSSCQPCNCGNNGQLRSCDPLTGECFNEEPKDTDIDENDDSCDGCVSSLLVDLARMVDELNLVKLQLQNVKANTQALQQIGALEARIREVKLQHDSYISKLASQRLKVDKMGTETNTLEQEITALLEKAKMNAKKYETIALNAEETFRSGSQLLLTIDLLLKNINILIRQIASAEGGTGSGDLGKNMAEAQRMLSEMRKRNFSSQKREATIEKEEAKALLNRVKNQFQKHQDQNKNLIRDITKSINDYEAKLNDLRAVLNEANGQIKQANNINTDNAAVLQDIKNKVKDLTRQQKEATSHLNAAETSLGQTDSMLRLLQKSKEEYEKLAAQLDGAKQELSEKVNTLSKAASKEPLVIMAEKHAQSLQDLANQLTEIKRNVSSEDLVRCAMDAASAYDSIINAVKEAEVAANKAKDAADSALGKVEKEDLPGKAKQSKADSEALLAQAKNAQKSLQDLNPELEDIKDRLVEAKEKKDKLPGELASVQNSIDGIKRDDIDNLITSANELVKNANAITEDVEDELVPIKGDLEKLNLTIGTTQSADYNEKLEEASNSVKNLTGSLPDLFDAMNHINSLMPLANISESVSRIRELIQQARDAANKVVVPMRFNGTTGVEVRPPSNLEDLKAYTHLSFFLQRPASRTDRRKRQLTPDMFVMYLGRKDASKDFIGLAVKDDKLMCVYNLGGNEAEINVDPYVSQNNPDEAIMDHVVLERIYQYLSLNYTKSFTSTRPDPVAKYTTDVRRNMLLSLDPEDVVFYVGGYPSDFRPPSKMNFRNYIGCIELDSLNQNGISLYNFKRTFNLNTTLVQPCKRYKEESERSFFEGTGYASISSTLPTGRNLRYEQTIQTTTDEGVVFFAENGTSYISLIIENGILVLQYRIESGTVQKIKSTNGLVSDGNEHVVALRITPRDKTIFVLEQSSIAINASNVDAFIFSTYYLGGIPAVLREQYNIQTAPFRGCVKNVKTPLSSATFKETYGVSRRCSDDWNIVRSAEFARGGTLGLKSDGFTFPQNFQTSFGFQTSQPSATLLSYTTQFDELWISLDEGTVNVNTRTNQLQSTEKYLDGNTHYVSVIKENDELRLLVDEEQVTEIIGSPGAQGTSTGDINFGGSNFEGCISNVFIDRVSKSPTVQNLIDNTGKRQVSLGTCSVEEPPIPLILNDFRSYSLTLNEDDMNLINSMNKVLKKSQKSLRGCGAYANLTSPVGSYQFGDSPASHLVYELNKAVLKERSHFSLDVRTTESSGLIFLMTDKEETSHLSLHISKGRYVFSLSTKGNKLKIRSQDKYNDGKWHTVIFSWDGLSGRLVVDGLKARKGTLMKYFGLEKLTSVRLGGVPSLKIKSVPKKSFSGCLKNLKLNGLALEGPSHTFAVTPCYDGSFEKGIFFAPDGGHVVIDNSFNWNMDFEIALNIRPQSQSGVLFHTGSKGQQLSLYMEAGELILSADGDTGEVLVSLTPQRALCDGKWHIIKVSLKHNVVKLEVDKQLKQFVVPSSLTLNNPDAPLFLGGLPDALEVPRLPAKILFVGCMKNVKVNNKIINFSKMSTFSGAVSFSRCPAV</sequence>
<dbReference type="Gene3D" id="2.60.120.200">
    <property type="match status" value="5"/>
</dbReference>
<evidence type="ECO:0000256" key="12">
    <source>
        <dbReference type="SAM" id="Coils"/>
    </source>
</evidence>
<dbReference type="SUPFAM" id="SSF49899">
    <property type="entry name" value="Concanavalin A-like lectins/glucanases"/>
    <property type="match status" value="5"/>
</dbReference>
<evidence type="ECO:0000256" key="11">
    <source>
        <dbReference type="PROSITE-ProRule" id="PRU00460"/>
    </source>
</evidence>
<organism evidence="16">
    <name type="scientific">Xenopus tropicalis</name>
    <name type="common">Western clawed frog</name>
    <name type="synonym">Silurana tropicalis</name>
    <dbReference type="NCBI Taxonomy" id="8364"/>
    <lineage>
        <taxon>Eukaryota</taxon>
        <taxon>Metazoa</taxon>
        <taxon>Chordata</taxon>
        <taxon>Craniata</taxon>
        <taxon>Vertebrata</taxon>
        <taxon>Euteleostomi</taxon>
        <taxon>Amphibia</taxon>
        <taxon>Batrachia</taxon>
        <taxon>Anura</taxon>
        <taxon>Pipoidea</taxon>
        <taxon>Pipidae</taxon>
        <taxon>Xenopodinae</taxon>
        <taxon>Xenopus</taxon>
        <taxon>Silurana</taxon>
    </lineage>
</organism>
<evidence type="ECO:0000256" key="9">
    <source>
        <dbReference type="ARBA" id="ARBA00023180"/>
    </source>
</evidence>
<feature type="domain" description="Laminin G" evidence="14">
    <location>
        <begin position="1540"/>
        <end position="1712"/>
    </location>
</feature>
<dbReference type="InterPro" id="IPR009254">
    <property type="entry name" value="Laminin_aI"/>
</dbReference>
<dbReference type="FunFam" id="2.10.25.10:FF:000033">
    <property type="entry name" value="Laminin subunit alpha 2"/>
    <property type="match status" value="1"/>
</dbReference>
<feature type="signal peptide" evidence="13">
    <location>
        <begin position="1"/>
        <end position="16"/>
    </location>
</feature>
<keyword evidence="5" id="KW-0677">Repeat</keyword>
<keyword evidence="4 13" id="KW-0732">Signal</keyword>
<protein>
    <submittedName>
        <fullName evidence="16">Laminin subunit alpha 3</fullName>
    </submittedName>
</protein>
<dbReference type="InterPro" id="IPR050372">
    <property type="entry name" value="Neurexin-related_CASP"/>
</dbReference>
<feature type="domain" description="Laminin G" evidence="14">
    <location>
        <begin position="978"/>
        <end position="1144"/>
    </location>
</feature>
<dbReference type="InterPro" id="IPR001791">
    <property type="entry name" value="Laminin_G"/>
</dbReference>
<reference evidence="16" key="2">
    <citation type="submission" date="2011-06" db="UniProtKB">
        <authorList>
            <consortium name="Ensembl"/>
        </authorList>
    </citation>
    <scope>IDENTIFICATION</scope>
</reference>
<dbReference type="GO" id="GO:0005604">
    <property type="term" value="C:basement membrane"/>
    <property type="evidence" value="ECO:0007669"/>
    <property type="project" value="UniProtKB-SubCell"/>
</dbReference>
<dbReference type="PROSITE" id="PS01248">
    <property type="entry name" value="EGF_LAM_1"/>
    <property type="match status" value="1"/>
</dbReference>
<keyword evidence="6" id="KW-0084">Basement membrane</keyword>
<evidence type="ECO:0000256" key="4">
    <source>
        <dbReference type="ARBA" id="ARBA00022729"/>
    </source>
</evidence>
<evidence type="ECO:0000259" key="14">
    <source>
        <dbReference type="PROSITE" id="PS50025"/>
    </source>
</evidence>
<evidence type="ECO:0000256" key="7">
    <source>
        <dbReference type="ARBA" id="ARBA00022889"/>
    </source>
</evidence>